<keyword evidence="7" id="KW-1185">Reference proteome</keyword>
<organism evidence="6 7">
    <name type="scientific">Calditerrivibrio nitroreducens (strain DSM 19672 / NBRC 101217 / Yu37-1)</name>
    <dbReference type="NCBI Taxonomy" id="768670"/>
    <lineage>
        <taxon>Bacteria</taxon>
        <taxon>Pseudomonadati</taxon>
        <taxon>Deferribacterota</taxon>
        <taxon>Deferribacteres</taxon>
        <taxon>Deferribacterales</taxon>
        <taxon>Calditerrivibrionaceae</taxon>
    </lineage>
</organism>
<comment type="similarity">
    <text evidence="2 4">Belongs to the UDP-N-acetylglucosamine 2-epimerase family.</text>
</comment>
<feature type="domain" description="UDP-N-acetylglucosamine 2-epimerase" evidence="5">
    <location>
        <begin position="23"/>
        <end position="373"/>
    </location>
</feature>
<dbReference type="Gene3D" id="3.40.50.2000">
    <property type="entry name" value="Glycogen Phosphorylase B"/>
    <property type="match status" value="2"/>
</dbReference>
<dbReference type="HOGENOM" id="CLU_041674_1_0_0"/>
<dbReference type="EC" id="5.1.3.14" evidence="3"/>
<dbReference type="eggNOG" id="COG0381">
    <property type="taxonomic scope" value="Bacteria"/>
</dbReference>
<reference evidence="6 7" key="2">
    <citation type="journal article" date="2011" name="Stand. Genomic Sci.">
        <title>Complete genome sequence of Calditerrivibrio nitroreducens type strain (Yu37-1).</title>
        <authorList>
            <person name="Pitluck S."/>
            <person name="Sikorski J."/>
            <person name="Zeytun A."/>
            <person name="Lapidus A."/>
            <person name="Nolan M."/>
            <person name="Lucas S."/>
            <person name="Hammon N."/>
            <person name="Deshpande S."/>
            <person name="Cheng J.F."/>
            <person name="Tapia R."/>
            <person name="Han C."/>
            <person name="Goodwin L."/>
            <person name="Liolios K."/>
            <person name="Pagani I."/>
            <person name="Ivanova N."/>
            <person name="Mavromatis K."/>
            <person name="Pati A."/>
            <person name="Chen A."/>
            <person name="Palaniappan K."/>
            <person name="Hauser L."/>
            <person name="Chang Y.J."/>
            <person name="Jeffries C.D."/>
            <person name="Detter J.C."/>
            <person name="Brambilla E."/>
            <person name="Djao O.D."/>
            <person name="Rohde M."/>
            <person name="Spring S."/>
            <person name="Goker M."/>
            <person name="Woyke T."/>
            <person name="Bristow J."/>
            <person name="Eisen J.A."/>
            <person name="Markowitz V."/>
            <person name="Hugenholtz P."/>
            <person name="Kyrpides N.C."/>
            <person name="Klenk H.P."/>
            <person name="Land M."/>
        </authorList>
    </citation>
    <scope>NUCLEOTIDE SEQUENCE [LARGE SCALE GENOMIC DNA]</scope>
    <source>
        <strain evidence="7">DSM 19672 / NBRC 101217 / Yu37-1</strain>
    </source>
</reference>
<dbReference type="Proteomes" id="UP000007039">
    <property type="component" value="Chromosome"/>
</dbReference>
<dbReference type="EMBL" id="CP002347">
    <property type="protein sequence ID" value="ADR19086.1"/>
    <property type="molecule type" value="Genomic_DNA"/>
</dbReference>
<dbReference type="STRING" id="768670.Calni_1178"/>
<dbReference type="PANTHER" id="PTHR43174:SF2">
    <property type="entry name" value="UDP-N-ACETYLGLUCOSAMINE 2-EPIMERASE"/>
    <property type="match status" value="1"/>
</dbReference>
<dbReference type="GO" id="GO:0008761">
    <property type="term" value="F:UDP-N-acetylglucosamine 2-epimerase activity"/>
    <property type="evidence" value="ECO:0007669"/>
    <property type="project" value="UniProtKB-EC"/>
</dbReference>
<dbReference type="PANTHER" id="PTHR43174">
    <property type="entry name" value="UDP-N-ACETYLGLUCOSAMINE 2-EPIMERASE"/>
    <property type="match status" value="1"/>
</dbReference>
<dbReference type="SUPFAM" id="SSF53756">
    <property type="entry name" value="UDP-Glycosyltransferase/glycogen phosphorylase"/>
    <property type="match status" value="1"/>
</dbReference>
<dbReference type="OrthoDB" id="9803238at2"/>
<dbReference type="Pfam" id="PF02350">
    <property type="entry name" value="Epimerase_2"/>
    <property type="match status" value="1"/>
</dbReference>
<dbReference type="KEGG" id="cni:Calni_1178"/>
<dbReference type="CDD" id="cd03786">
    <property type="entry name" value="GTB_UDP-GlcNAc_2-Epimerase"/>
    <property type="match status" value="1"/>
</dbReference>
<dbReference type="InterPro" id="IPR003331">
    <property type="entry name" value="UDP_GlcNAc_Epimerase_2_dom"/>
</dbReference>
<keyword evidence="1 4" id="KW-0413">Isomerase</keyword>
<gene>
    <name evidence="6" type="ordered locus">Calni_1178</name>
</gene>
<evidence type="ECO:0000256" key="2">
    <source>
        <dbReference type="ARBA" id="ARBA00038209"/>
    </source>
</evidence>
<evidence type="ECO:0000256" key="3">
    <source>
        <dbReference type="ARBA" id="ARBA00038858"/>
    </source>
</evidence>
<name>E4TIN8_CALNY</name>
<evidence type="ECO:0000313" key="7">
    <source>
        <dbReference type="Proteomes" id="UP000007039"/>
    </source>
</evidence>
<sequence length="378" mass="43093">MNLKLLFIFGTRPEAIKMAPVIKEFHNNSPFDVKVCVTAQHRQMLDQVLNFFNIKPDYDLNLMRPNQSLFDITANSLIALERVLELEKPDFIFVQGDTTTAFVGALAGFYKKIKVAHIEAGLRSGNKYSPFPEEINRVLLGHIADYHFAPTEKAKENLLNENIKNNVYVVGNTVIDALHLGLKFIEENEQLKSKIEKYFTSELKIENSKLILVTGHRRENFGRYFENICFALREIAKNNKDLEIIYPVHLNPNVRDPVDRILRGTNNIHLVEPLEYPYLLWLMNKSYLVLTDSGGIQEEAPSLGKPVLVLREVTERMEGIEAGTAKLIGTDKNKIVNEVEDLLKDIYKYEKMSKAVNPYGDGNASSRIVDIIKNLTTV</sequence>
<dbReference type="InterPro" id="IPR029767">
    <property type="entry name" value="WecB-like"/>
</dbReference>
<accession>E4TIN8</accession>
<dbReference type="FunFam" id="3.40.50.2000:FF:000043">
    <property type="entry name" value="UDP-N-acetylglucosamine 2-epimerase"/>
    <property type="match status" value="1"/>
</dbReference>
<dbReference type="RefSeq" id="WP_013451298.1">
    <property type="nucleotide sequence ID" value="NC_014758.1"/>
</dbReference>
<evidence type="ECO:0000259" key="5">
    <source>
        <dbReference type="Pfam" id="PF02350"/>
    </source>
</evidence>
<evidence type="ECO:0000313" key="6">
    <source>
        <dbReference type="EMBL" id="ADR19086.1"/>
    </source>
</evidence>
<evidence type="ECO:0000256" key="1">
    <source>
        <dbReference type="ARBA" id="ARBA00023235"/>
    </source>
</evidence>
<proteinExistence type="inferred from homology"/>
<evidence type="ECO:0000256" key="4">
    <source>
        <dbReference type="RuleBase" id="RU003513"/>
    </source>
</evidence>
<protein>
    <recommendedName>
        <fullName evidence="3">UDP-N-acetylglucosamine 2-epimerase (non-hydrolyzing)</fullName>
        <ecNumber evidence="3">5.1.3.14</ecNumber>
    </recommendedName>
</protein>
<dbReference type="AlphaFoldDB" id="E4TIN8"/>
<dbReference type="NCBIfam" id="TIGR00236">
    <property type="entry name" value="wecB"/>
    <property type="match status" value="1"/>
</dbReference>
<reference key="1">
    <citation type="submission" date="2010-11" db="EMBL/GenBank/DDBJ databases">
        <title>The complete genome of chromosome of Calditerrivibrio nitroreducens DSM 19672.</title>
        <authorList>
            <consortium name="US DOE Joint Genome Institute (JGI-PGF)"/>
            <person name="Lucas S."/>
            <person name="Copeland A."/>
            <person name="Lapidus A."/>
            <person name="Bruce D."/>
            <person name="Goodwin L."/>
            <person name="Pitluck S."/>
            <person name="Kyrpides N."/>
            <person name="Mavromatis K."/>
            <person name="Ivanova N."/>
            <person name="Mikhailova N."/>
            <person name="Zeytun A."/>
            <person name="Brettin T."/>
            <person name="Detter J.C."/>
            <person name="Tapia R."/>
            <person name="Han C."/>
            <person name="Land M."/>
            <person name="Hauser L."/>
            <person name="Markowitz V."/>
            <person name="Cheng J.-F."/>
            <person name="Hugenholtz P."/>
            <person name="Woyke T."/>
            <person name="Wu D."/>
            <person name="Spring S."/>
            <person name="Schroeder M."/>
            <person name="Brambilla E."/>
            <person name="Klenk H.-P."/>
            <person name="Eisen J.A."/>
        </authorList>
    </citation>
    <scope>NUCLEOTIDE SEQUENCE [LARGE SCALE GENOMIC DNA]</scope>
    <source>
        <strain>DSM 19672</strain>
    </source>
</reference>